<evidence type="ECO:0000313" key="1">
    <source>
        <dbReference type="EMBL" id="TWP49027.1"/>
    </source>
</evidence>
<comment type="caution">
    <text evidence="1">The sequence shown here is derived from an EMBL/GenBank/DDBJ whole genome shotgun (WGS) entry which is preliminary data.</text>
</comment>
<gene>
    <name evidence="1" type="ORF">FKR81_25450</name>
</gene>
<protein>
    <submittedName>
        <fullName evidence="1">Uncharacterized protein</fullName>
    </submittedName>
</protein>
<reference evidence="1 2" key="1">
    <citation type="submission" date="2019-07" db="EMBL/GenBank/DDBJ databases">
        <title>Lentzea xizangensis sp. nov., isolated from Qinghai-Tibetan Plateau Soils.</title>
        <authorList>
            <person name="Huang J."/>
        </authorList>
    </citation>
    <scope>NUCLEOTIDE SEQUENCE [LARGE SCALE GENOMIC DNA]</scope>
    <source>
        <strain evidence="1 2">FXJ1.1311</strain>
    </source>
</reference>
<dbReference type="OrthoDB" id="3531612at2"/>
<organism evidence="1 2">
    <name type="scientific">Lentzea tibetensis</name>
    <dbReference type="NCBI Taxonomy" id="2591470"/>
    <lineage>
        <taxon>Bacteria</taxon>
        <taxon>Bacillati</taxon>
        <taxon>Actinomycetota</taxon>
        <taxon>Actinomycetes</taxon>
        <taxon>Pseudonocardiales</taxon>
        <taxon>Pseudonocardiaceae</taxon>
        <taxon>Lentzea</taxon>
    </lineage>
</organism>
<dbReference type="Proteomes" id="UP000316639">
    <property type="component" value="Unassembled WGS sequence"/>
</dbReference>
<keyword evidence="2" id="KW-1185">Reference proteome</keyword>
<dbReference type="EMBL" id="VOBR01000017">
    <property type="protein sequence ID" value="TWP49027.1"/>
    <property type="molecule type" value="Genomic_DNA"/>
</dbReference>
<proteinExistence type="predicted"/>
<dbReference type="RefSeq" id="WP_146355167.1">
    <property type="nucleotide sequence ID" value="NZ_VOBR01000017.1"/>
</dbReference>
<name>A0A563EQH1_9PSEU</name>
<evidence type="ECO:0000313" key="2">
    <source>
        <dbReference type="Proteomes" id="UP000316639"/>
    </source>
</evidence>
<sequence length="149" mass="16292">MLLTWIREVADEPLLIDPFDLRAEVRENTWRLGPTADRPAADDVVAAFEECAALLRARINAMGHEGRATFYVFHDAQAGSLKCSTTSLPADRLPFRARVELVPLAGIVEEFLSDETPGLVPWEDLEDVGPGQVADHVVRVWATEVGAGG</sequence>
<dbReference type="AlphaFoldDB" id="A0A563EQH1"/>
<accession>A0A563EQH1</accession>